<evidence type="ECO:0000256" key="1">
    <source>
        <dbReference type="SAM" id="MobiDB-lite"/>
    </source>
</evidence>
<dbReference type="GeneID" id="24108585"/>
<sequence>MDASTGSCGSDAVGPHRSRMQRCTVQQRTSRYGYSQGEQHLRKGAAMVVECHTGSFIAATRPSQRDISDDAQERNGCEVFPILLKWLGAAFRRRKTRQSSRNRAQAQIFVCLISSQRSSRSSQHVPL</sequence>
<dbReference type="EMBL" id="DF238796">
    <property type="protein sequence ID" value="GAC95719.1"/>
    <property type="molecule type" value="Genomic_DNA"/>
</dbReference>
<accession>R9P337</accession>
<dbReference type="HOGENOM" id="CLU_1971506_0_0_1"/>
<name>R9P337_PSEHS</name>
<dbReference type="AlphaFoldDB" id="R9P337"/>
<evidence type="ECO:0000313" key="3">
    <source>
        <dbReference type="Proteomes" id="UP000014071"/>
    </source>
</evidence>
<evidence type="ECO:0000313" key="2">
    <source>
        <dbReference type="EMBL" id="GAC95719.1"/>
    </source>
</evidence>
<dbReference type="RefSeq" id="XP_012189306.1">
    <property type="nucleotide sequence ID" value="XM_012333916.1"/>
</dbReference>
<organism evidence="2 3">
    <name type="scientific">Pseudozyma hubeiensis (strain SY62)</name>
    <name type="common">Yeast</name>
    <dbReference type="NCBI Taxonomy" id="1305764"/>
    <lineage>
        <taxon>Eukaryota</taxon>
        <taxon>Fungi</taxon>
        <taxon>Dikarya</taxon>
        <taxon>Basidiomycota</taxon>
        <taxon>Ustilaginomycotina</taxon>
        <taxon>Ustilaginomycetes</taxon>
        <taxon>Ustilaginales</taxon>
        <taxon>Ustilaginaceae</taxon>
        <taxon>Pseudozyma</taxon>
    </lineage>
</organism>
<gene>
    <name evidence="2" type="ORF">PHSY_003295</name>
</gene>
<proteinExistence type="predicted"/>
<feature type="compositionally biased region" description="Polar residues" evidence="1">
    <location>
        <begin position="21"/>
        <end position="38"/>
    </location>
</feature>
<keyword evidence="3" id="KW-1185">Reference proteome</keyword>
<feature type="region of interest" description="Disordered" evidence="1">
    <location>
        <begin position="1"/>
        <end position="38"/>
    </location>
</feature>
<reference evidence="3" key="1">
    <citation type="journal article" date="2013" name="Genome Announc.">
        <title>Draft genome sequence of the basidiomycetous yeast-like fungus Pseudozyma hubeiensis SY62, which produces an abundant amount of the biosurfactant mannosylerythritol lipids.</title>
        <authorList>
            <person name="Konishi M."/>
            <person name="Hatada Y."/>
            <person name="Horiuchi J."/>
        </authorList>
    </citation>
    <scope>NUCLEOTIDE SEQUENCE [LARGE SCALE GENOMIC DNA]</scope>
    <source>
        <strain evidence="3">SY62</strain>
    </source>
</reference>
<protein>
    <submittedName>
        <fullName evidence="2">WD repeat-containing protein</fullName>
    </submittedName>
</protein>
<dbReference type="Proteomes" id="UP000014071">
    <property type="component" value="Unassembled WGS sequence"/>
</dbReference>